<reference evidence="7 8" key="1">
    <citation type="submission" date="2022-06" db="EMBL/GenBank/DDBJ databases">
        <title>Genomic Encyclopedia of Archaeal and Bacterial Type Strains, Phase II (KMG-II): from individual species to whole genera.</title>
        <authorList>
            <person name="Goeker M."/>
        </authorList>
    </citation>
    <scope>NUCLEOTIDE SEQUENCE [LARGE SCALE GENOMIC DNA]</scope>
    <source>
        <strain evidence="7 8">DSM 40477</strain>
    </source>
</reference>
<dbReference type="Pfam" id="PF00440">
    <property type="entry name" value="TetR_N"/>
    <property type="match status" value="1"/>
</dbReference>
<dbReference type="PANTHER" id="PTHR30055">
    <property type="entry name" value="HTH-TYPE TRANSCRIPTIONAL REGULATOR RUTR"/>
    <property type="match status" value="1"/>
</dbReference>
<dbReference type="PANTHER" id="PTHR30055:SF234">
    <property type="entry name" value="HTH-TYPE TRANSCRIPTIONAL REGULATOR BETI"/>
    <property type="match status" value="1"/>
</dbReference>
<proteinExistence type="predicted"/>
<keyword evidence="3" id="KW-0804">Transcription</keyword>
<evidence type="ECO:0000256" key="3">
    <source>
        <dbReference type="ARBA" id="ARBA00023163"/>
    </source>
</evidence>
<feature type="DNA-binding region" description="H-T-H motif" evidence="4">
    <location>
        <begin position="96"/>
        <end position="115"/>
    </location>
</feature>
<dbReference type="SUPFAM" id="SSF48498">
    <property type="entry name" value="Tetracyclin repressor-like, C-terminal domain"/>
    <property type="match status" value="1"/>
</dbReference>
<name>A0ABT1I3G8_STRSD</name>
<dbReference type="SUPFAM" id="SSF46689">
    <property type="entry name" value="Homeodomain-like"/>
    <property type="match status" value="1"/>
</dbReference>
<keyword evidence="8" id="KW-1185">Reference proteome</keyword>
<evidence type="ECO:0000259" key="6">
    <source>
        <dbReference type="PROSITE" id="PS50977"/>
    </source>
</evidence>
<evidence type="ECO:0000313" key="7">
    <source>
        <dbReference type="EMBL" id="MCP2262335.1"/>
    </source>
</evidence>
<dbReference type="InterPro" id="IPR009057">
    <property type="entry name" value="Homeodomain-like_sf"/>
</dbReference>
<sequence>MWSSPAGARVGHPSGAEQVATPGFGGSRRPGRRERSGCHPVVGVPGRSELPICEWLFTKFVNGGSLTRVARPRKISDEQLLAAAARVVNRVGPGFTLAQVAEEAGVVAATLVQRFGSKRGLLTAQTRATTEVVLRGLRAAAAEADGPVEALRTAALAWFAWIEDPEVAVNNLGQLGMDLVDPDLRAVLGDFYRGVEREFVDMARAAVGAGELPGAPPPEIAGRVILTLTNGTAVMWSIRPEGSLRERMATDLDAVIWGWRRPPSVHDGDVTQGDASPGAAREEES</sequence>
<dbReference type="InterPro" id="IPR001647">
    <property type="entry name" value="HTH_TetR"/>
</dbReference>
<gene>
    <name evidence="7" type="ORF">LX15_006071</name>
</gene>
<dbReference type="Gene3D" id="1.10.357.10">
    <property type="entry name" value="Tetracycline Repressor, domain 2"/>
    <property type="match status" value="1"/>
</dbReference>
<feature type="region of interest" description="Disordered" evidence="5">
    <location>
        <begin position="266"/>
        <end position="285"/>
    </location>
</feature>
<evidence type="ECO:0000256" key="5">
    <source>
        <dbReference type="SAM" id="MobiDB-lite"/>
    </source>
</evidence>
<evidence type="ECO:0000256" key="1">
    <source>
        <dbReference type="ARBA" id="ARBA00023015"/>
    </source>
</evidence>
<organism evidence="7 8">
    <name type="scientific">Streptoalloteichus tenebrarius (strain ATCC 17920 / DSM 40477 / JCM 4838 / CBS 697.72 / NBRC 16177 / NCIMB 11028 / NRRL B-12390 / A12253. 1 / ISP 5477)</name>
    <name type="common">Streptomyces tenebrarius</name>
    <dbReference type="NCBI Taxonomy" id="1933"/>
    <lineage>
        <taxon>Bacteria</taxon>
        <taxon>Bacillati</taxon>
        <taxon>Actinomycetota</taxon>
        <taxon>Actinomycetes</taxon>
        <taxon>Pseudonocardiales</taxon>
        <taxon>Pseudonocardiaceae</taxon>
        <taxon>Streptoalloteichus</taxon>
    </lineage>
</organism>
<dbReference type="PROSITE" id="PS50977">
    <property type="entry name" value="HTH_TETR_2"/>
    <property type="match status" value="1"/>
</dbReference>
<dbReference type="Proteomes" id="UP001205311">
    <property type="component" value="Unassembled WGS sequence"/>
</dbReference>
<evidence type="ECO:0000313" key="8">
    <source>
        <dbReference type="Proteomes" id="UP001205311"/>
    </source>
</evidence>
<evidence type="ECO:0000256" key="2">
    <source>
        <dbReference type="ARBA" id="ARBA00023125"/>
    </source>
</evidence>
<feature type="region of interest" description="Disordered" evidence="5">
    <location>
        <begin position="1"/>
        <end position="40"/>
    </location>
</feature>
<dbReference type="InterPro" id="IPR050109">
    <property type="entry name" value="HTH-type_TetR-like_transc_reg"/>
</dbReference>
<feature type="domain" description="HTH tetR-type" evidence="6">
    <location>
        <begin position="74"/>
        <end position="133"/>
    </location>
</feature>
<dbReference type="InterPro" id="IPR036271">
    <property type="entry name" value="Tet_transcr_reg_TetR-rel_C_sf"/>
</dbReference>
<dbReference type="EMBL" id="JAMTCP010000065">
    <property type="protein sequence ID" value="MCP2262335.1"/>
    <property type="molecule type" value="Genomic_DNA"/>
</dbReference>
<protein>
    <submittedName>
        <fullName evidence="7">Transcriptional regulator, TetR family</fullName>
    </submittedName>
</protein>
<accession>A0ABT1I3G8</accession>
<evidence type="ECO:0000256" key="4">
    <source>
        <dbReference type="PROSITE-ProRule" id="PRU00335"/>
    </source>
</evidence>
<comment type="caution">
    <text evidence="7">The sequence shown here is derived from an EMBL/GenBank/DDBJ whole genome shotgun (WGS) entry which is preliminary data.</text>
</comment>
<keyword evidence="2 4" id="KW-0238">DNA-binding</keyword>
<keyword evidence="1" id="KW-0805">Transcription regulation</keyword>